<organism evidence="10 11">
    <name type="scientific">Methylotuvimicrobium buryatense</name>
    <name type="common">Methylomicrobium buryatense</name>
    <dbReference type="NCBI Taxonomy" id="95641"/>
    <lineage>
        <taxon>Bacteria</taxon>
        <taxon>Pseudomonadati</taxon>
        <taxon>Pseudomonadota</taxon>
        <taxon>Gammaproteobacteria</taxon>
        <taxon>Methylococcales</taxon>
        <taxon>Methylococcaceae</taxon>
        <taxon>Methylotuvimicrobium</taxon>
    </lineage>
</organism>
<dbReference type="GO" id="GO:0033281">
    <property type="term" value="C:TAT protein transport complex"/>
    <property type="evidence" value="ECO:0007669"/>
    <property type="project" value="UniProtKB-UniRule"/>
</dbReference>
<evidence type="ECO:0000256" key="8">
    <source>
        <dbReference type="ARBA" id="ARBA00023136"/>
    </source>
</evidence>
<keyword evidence="5 9" id="KW-0653">Protein transport</keyword>
<dbReference type="PANTHER" id="PTHR33162:SF1">
    <property type="entry name" value="SEC-INDEPENDENT PROTEIN TRANSLOCASE PROTEIN TATA, CHLOROPLASTIC"/>
    <property type="match status" value="1"/>
</dbReference>
<comment type="subcellular location">
    <subcellularLocation>
        <location evidence="9">Cell membrane</location>
        <topology evidence="9">Single-pass membrane protein</topology>
    </subcellularLocation>
    <subcellularLocation>
        <location evidence="1">Membrane</location>
        <topology evidence="1">Single-pass membrane protein</topology>
    </subcellularLocation>
</comment>
<sequence length="103" mass="11535">MFDIGFTELCMIGLVALLVIGPEKLPKVARVAGFWVGKAKNTVAKVKAEIKEELDAEELRQAVREQNGFEEIDQFKAEADELRQKINKPMPSIVPSPKRAKKL</sequence>
<dbReference type="PRINTS" id="PR01506">
    <property type="entry name" value="TATBPROTEIN"/>
</dbReference>
<evidence type="ECO:0000256" key="3">
    <source>
        <dbReference type="ARBA" id="ARBA00022475"/>
    </source>
</evidence>
<keyword evidence="8 9" id="KW-0472">Membrane</keyword>
<dbReference type="AlphaFoldDB" id="A0A4P9UII1"/>
<keyword evidence="4 9" id="KW-0812">Transmembrane</keyword>
<comment type="similarity">
    <text evidence="9">Belongs to the TatB family.</text>
</comment>
<dbReference type="RefSeq" id="WP_017841462.1">
    <property type="nucleotide sequence ID" value="NZ_CP035467.1"/>
</dbReference>
<protein>
    <recommendedName>
        <fullName evidence="9">Sec-independent protein translocase protein TatB</fullName>
    </recommendedName>
</protein>
<evidence type="ECO:0000256" key="5">
    <source>
        <dbReference type="ARBA" id="ARBA00022927"/>
    </source>
</evidence>
<dbReference type="KEGG" id="mbur:EQU24_00075"/>
<dbReference type="OrthoDB" id="9816005at2"/>
<accession>A0A4P9UII1</accession>
<evidence type="ECO:0000256" key="2">
    <source>
        <dbReference type="ARBA" id="ARBA00022448"/>
    </source>
</evidence>
<comment type="function">
    <text evidence="9">Part of the twin-arginine translocation (Tat) system that transports large folded proteins containing a characteristic twin-arginine motif in their signal peptide across membranes. Together with TatC, TatB is part of a receptor directly interacting with Tat signal peptides. TatB may form an oligomeric binding site that transiently accommodates folded Tat precursor proteins before their translocation.</text>
</comment>
<evidence type="ECO:0000313" key="10">
    <source>
        <dbReference type="EMBL" id="QCW80828.1"/>
    </source>
</evidence>
<evidence type="ECO:0000313" key="11">
    <source>
        <dbReference type="Proteomes" id="UP000305881"/>
    </source>
</evidence>
<dbReference type="HAMAP" id="MF_00237">
    <property type="entry name" value="TatB"/>
    <property type="match status" value="1"/>
</dbReference>
<dbReference type="GO" id="GO:0043953">
    <property type="term" value="P:protein transport by the Tat complex"/>
    <property type="evidence" value="ECO:0007669"/>
    <property type="project" value="UniProtKB-UniRule"/>
</dbReference>
<keyword evidence="11" id="KW-1185">Reference proteome</keyword>
<dbReference type="EMBL" id="CP035467">
    <property type="protein sequence ID" value="QCW80828.1"/>
    <property type="molecule type" value="Genomic_DNA"/>
</dbReference>
<gene>
    <name evidence="9 10" type="primary">tatB</name>
    <name evidence="10" type="ORF">EQU24_00075</name>
</gene>
<dbReference type="NCBIfam" id="TIGR01410">
    <property type="entry name" value="tatB"/>
    <property type="match status" value="1"/>
</dbReference>
<reference evidence="11" key="1">
    <citation type="journal article" date="2019" name="J. Bacteriol.">
        <title>A Mutagenic Screen Identifies a TonB-Dependent Receptor Required for the Lanthanide Metal Switch in the Type I Methanotroph 'Methylotuvimicrobium buryatense' 5GB1C.</title>
        <authorList>
            <person name="Groom J.D."/>
            <person name="Ford S.M."/>
            <person name="Pesesky M.W."/>
            <person name="Lidstrom M.E."/>
        </authorList>
    </citation>
    <scope>NUCLEOTIDE SEQUENCE [LARGE SCALE GENOMIC DNA]</scope>
    <source>
        <strain evidence="11">5GB1C</strain>
    </source>
</reference>
<name>A0A4P9UII1_METBY</name>
<evidence type="ECO:0000256" key="7">
    <source>
        <dbReference type="ARBA" id="ARBA00023010"/>
    </source>
</evidence>
<keyword evidence="6 9" id="KW-1133">Transmembrane helix</keyword>
<dbReference type="STRING" id="675511.GCA_000341735_02988"/>
<dbReference type="PANTHER" id="PTHR33162">
    <property type="entry name" value="SEC-INDEPENDENT PROTEIN TRANSLOCASE PROTEIN TATA, CHLOROPLASTIC"/>
    <property type="match status" value="1"/>
</dbReference>
<evidence type="ECO:0000256" key="1">
    <source>
        <dbReference type="ARBA" id="ARBA00004167"/>
    </source>
</evidence>
<dbReference type="InterPro" id="IPR018448">
    <property type="entry name" value="TatB"/>
</dbReference>
<evidence type="ECO:0000256" key="9">
    <source>
        <dbReference type="HAMAP-Rule" id="MF_00237"/>
    </source>
</evidence>
<evidence type="ECO:0000256" key="4">
    <source>
        <dbReference type="ARBA" id="ARBA00022692"/>
    </source>
</evidence>
<keyword evidence="3 9" id="KW-1003">Cell membrane</keyword>
<dbReference type="InterPro" id="IPR003369">
    <property type="entry name" value="TatA/B/E"/>
</dbReference>
<keyword evidence="7 9" id="KW-0811">Translocation</keyword>
<dbReference type="Gene3D" id="1.20.5.3310">
    <property type="match status" value="1"/>
</dbReference>
<evidence type="ECO:0000256" key="6">
    <source>
        <dbReference type="ARBA" id="ARBA00022989"/>
    </source>
</evidence>
<keyword evidence="2 9" id="KW-0813">Transport</keyword>
<dbReference type="Pfam" id="PF02416">
    <property type="entry name" value="TatA_B_E"/>
    <property type="match status" value="1"/>
</dbReference>
<comment type="subunit">
    <text evidence="9">The Tat system comprises two distinct complexes: a TatABC complex, containing multiple copies of TatA, TatB and TatC subunits, and a separate TatA complex, containing only TatA subunits. Substrates initially bind to the TatABC complex, which probably triggers association of the separate TatA complex to form the active translocon.</text>
</comment>
<dbReference type="Proteomes" id="UP000305881">
    <property type="component" value="Chromosome"/>
</dbReference>
<proteinExistence type="inferred from homology"/>
<dbReference type="GO" id="GO:0008320">
    <property type="term" value="F:protein transmembrane transporter activity"/>
    <property type="evidence" value="ECO:0007669"/>
    <property type="project" value="UniProtKB-UniRule"/>
</dbReference>